<sequence>MAKVNDDVLSPEEISLKLYRYDKIADKVDGYENWGEEELASYMQDGYSAVEGILNEEEIQAAKDALHDLIFVDSRGVQLQFTKPQRELRTDEDRELAIRKVSEFVNVEERLRAIAEHPSILAMAKAILGEEPRIAQDMALLKPPHGGGEKPWHQDMAYGNLAYDKPVVGVWIALDEAALDNGCMHVIPGSHADGATPHYAVRDWQLCDAHVQIEKDVAVPLQPGGLLLFHGLLKHGTPFNLSTKKRRALQFHYVGESAVKLTPKEYKRFFTNEMTGAEC</sequence>
<dbReference type="GO" id="GO:0016706">
    <property type="term" value="F:2-oxoglutarate-dependent dioxygenase activity"/>
    <property type="evidence" value="ECO:0007669"/>
    <property type="project" value="UniProtKB-ARBA"/>
</dbReference>
<dbReference type="PANTHER" id="PTHR20883">
    <property type="entry name" value="PHYTANOYL-COA DIOXYGENASE DOMAIN CONTAINING 1"/>
    <property type="match status" value="1"/>
</dbReference>
<proteinExistence type="predicted"/>
<accession>A0A430J5H3</accession>
<name>A0A430J5H3_9BACL</name>
<protein>
    <recommendedName>
        <fullName evidence="3">Phytanoyl-CoA dioxygenase family protein</fullName>
    </recommendedName>
</protein>
<dbReference type="InterPro" id="IPR008775">
    <property type="entry name" value="Phytyl_CoA_dOase-like"/>
</dbReference>
<comment type="caution">
    <text evidence="1">The sequence shown here is derived from an EMBL/GenBank/DDBJ whole genome shotgun (WGS) entry which is preliminary data.</text>
</comment>
<dbReference type="Gene3D" id="2.60.120.620">
    <property type="entry name" value="q2cbj1_9rhob like domain"/>
    <property type="match status" value="1"/>
</dbReference>
<dbReference type="EMBL" id="RXHU01000107">
    <property type="protein sequence ID" value="RTE03056.1"/>
    <property type="molecule type" value="Genomic_DNA"/>
</dbReference>
<evidence type="ECO:0008006" key="3">
    <source>
        <dbReference type="Google" id="ProtNLM"/>
    </source>
</evidence>
<dbReference type="PANTHER" id="PTHR20883:SF46">
    <property type="entry name" value="PHYTANOYL-COA HYDROXYLASE"/>
    <property type="match status" value="1"/>
</dbReference>
<evidence type="ECO:0000313" key="2">
    <source>
        <dbReference type="Proteomes" id="UP000276128"/>
    </source>
</evidence>
<dbReference type="SUPFAM" id="SSF51197">
    <property type="entry name" value="Clavaminate synthase-like"/>
    <property type="match status" value="1"/>
</dbReference>
<dbReference type="Pfam" id="PF05721">
    <property type="entry name" value="PhyH"/>
    <property type="match status" value="1"/>
</dbReference>
<keyword evidence="2" id="KW-1185">Reference proteome</keyword>
<dbReference type="OrthoDB" id="9814777at2"/>
<dbReference type="Proteomes" id="UP000276128">
    <property type="component" value="Unassembled WGS sequence"/>
</dbReference>
<gene>
    <name evidence="1" type="ORF">EJQ19_28470</name>
</gene>
<evidence type="ECO:0000313" key="1">
    <source>
        <dbReference type="EMBL" id="RTE03056.1"/>
    </source>
</evidence>
<dbReference type="AlphaFoldDB" id="A0A430J5H3"/>
<dbReference type="RefSeq" id="WP_126144618.1">
    <property type="nucleotide sequence ID" value="NZ_RXHU01000107.1"/>
</dbReference>
<reference evidence="1 2" key="1">
    <citation type="submission" date="2018-12" db="EMBL/GenBank/DDBJ databases">
        <title>Bacillus ochoae sp. nov., Paenibacillus whitsoniae sp. nov., Paenibacillus spiritus sp. nov. Isolated from the Mars Exploration Rover during spacecraft assembly.</title>
        <authorList>
            <person name="Seuylemezian A."/>
            <person name="Vaishampayan P."/>
        </authorList>
    </citation>
    <scope>NUCLEOTIDE SEQUENCE [LARGE SCALE GENOMIC DNA]</scope>
    <source>
        <strain evidence="1 2">MER 54</strain>
    </source>
</reference>
<dbReference type="GO" id="GO:0005506">
    <property type="term" value="F:iron ion binding"/>
    <property type="evidence" value="ECO:0007669"/>
    <property type="project" value="UniProtKB-ARBA"/>
</dbReference>
<organism evidence="1 2">
    <name type="scientific">Paenibacillus whitsoniae</name>
    <dbReference type="NCBI Taxonomy" id="2496558"/>
    <lineage>
        <taxon>Bacteria</taxon>
        <taxon>Bacillati</taxon>
        <taxon>Bacillota</taxon>
        <taxon>Bacilli</taxon>
        <taxon>Bacillales</taxon>
        <taxon>Paenibacillaceae</taxon>
        <taxon>Paenibacillus</taxon>
    </lineage>
</organism>